<reference evidence="2" key="1">
    <citation type="submission" date="2022-02" db="EMBL/GenBank/DDBJ databases">
        <title>Vibrio sp. nov, a new bacterium isolated from seawater.</title>
        <authorList>
            <person name="Yuan Y."/>
        </authorList>
    </citation>
    <scope>NUCLEOTIDE SEQUENCE</scope>
    <source>
        <strain evidence="2">ZSDZ65</strain>
    </source>
</reference>
<keyword evidence="1" id="KW-0732">Signal</keyword>
<protein>
    <recommendedName>
        <fullName evidence="4">Glycine zipper family protein</fullName>
    </recommendedName>
</protein>
<organism evidence="2 3">
    <name type="scientific">Vibrio qingdaonensis</name>
    <dbReference type="NCBI Taxonomy" id="2829491"/>
    <lineage>
        <taxon>Bacteria</taxon>
        <taxon>Pseudomonadati</taxon>
        <taxon>Pseudomonadota</taxon>
        <taxon>Gammaproteobacteria</taxon>
        <taxon>Vibrionales</taxon>
        <taxon>Vibrionaceae</taxon>
        <taxon>Vibrio</taxon>
    </lineage>
</organism>
<dbReference type="AlphaFoldDB" id="A0A9X3CNX1"/>
<evidence type="ECO:0000313" key="3">
    <source>
        <dbReference type="Proteomes" id="UP001155587"/>
    </source>
</evidence>
<dbReference type="RefSeq" id="WP_265675356.1">
    <property type="nucleotide sequence ID" value="NZ_JAKRRY010000015.1"/>
</dbReference>
<sequence length="143" mass="14735">MRYQSLFVTAMMAWSTASYSNGGALVDPHSNLAFDYDNVTQDVAQAELNECVSIASQASTQPTTQTRGSGARGAAKGAAAGAVVGSVSGNSGTDAAKTGAAIGVVGGRLSARQENKANQEQAEASYKTVLRNCMIDKHYVALN</sequence>
<accession>A0A9X3CNX1</accession>
<keyword evidence="3" id="KW-1185">Reference proteome</keyword>
<proteinExistence type="predicted"/>
<dbReference type="Proteomes" id="UP001155587">
    <property type="component" value="Unassembled WGS sequence"/>
</dbReference>
<feature type="signal peptide" evidence="1">
    <location>
        <begin position="1"/>
        <end position="20"/>
    </location>
</feature>
<evidence type="ECO:0008006" key="4">
    <source>
        <dbReference type="Google" id="ProtNLM"/>
    </source>
</evidence>
<feature type="chain" id="PRO_5040888875" description="Glycine zipper family protein" evidence="1">
    <location>
        <begin position="21"/>
        <end position="143"/>
    </location>
</feature>
<evidence type="ECO:0000313" key="2">
    <source>
        <dbReference type="EMBL" id="MCW8346818.1"/>
    </source>
</evidence>
<name>A0A9X3CNX1_9VIBR</name>
<evidence type="ECO:0000256" key="1">
    <source>
        <dbReference type="SAM" id="SignalP"/>
    </source>
</evidence>
<dbReference type="EMBL" id="JAKRRY010000015">
    <property type="protein sequence ID" value="MCW8346818.1"/>
    <property type="molecule type" value="Genomic_DNA"/>
</dbReference>
<comment type="caution">
    <text evidence="2">The sequence shown here is derived from an EMBL/GenBank/DDBJ whole genome shotgun (WGS) entry which is preliminary data.</text>
</comment>
<gene>
    <name evidence="2" type="ORF">MD535_12505</name>
</gene>